<dbReference type="CDD" id="cd07812">
    <property type="entry name" value="SRPBCC"/>
    <property type="match status" value="1"/>
</dbReference>
<protein>
    <submittedName>
        <fullName evidence="1">SRPBCC family protein</fullName>
    </submittedName>
</protein>
<evidence type="ECO:0000313" key="2">
    <source>
        <dbReference type="Proteomes" id="UP000267536"/>
    </source>
</evidence>
<dbReference type="EMBL" id="RKMH01000008">
    <property type="protein sequence ID" value="RPA60081.1"/>
    <property type="molecule type" value="Genomic_DNA"/>
</dbReference>
<dbReference type="Gene3D" id="3.30.530.20">
    <property type="match status" value="1"/>
</dbReference>
<accession>A0A3N4GLW1</accession>
<dbReference type="Proteomes" id="UP000267536">
    <property type="component" value="Unassembled WGS sequence"/>
</dbReference>
<comment type="caution">
    <text evidence="1">The sequence shown here is derived from an EMBL/GenBank/DDBJ whole genome shotgun (WGS) entry which is preliminary data.</text>
</comment>
<dbReference type="InterPro" id="IPR023393">
    <property type="entry name" value="START-like_dom_sf"/>
</dbReference>
<dbReference type="RefSeq" id="WP_123929671.1">
    <property type="nucleotide sequence ID" value="NZ_JBPSDP010000007.1"/>
</dbReference>
<dbReference type="Pfam" id="PF10604">
    <property type="entry name" value="Polyketide_cyc2"/>
    <property type="match status" value="1"/>
</dbReference>
<keyword evidence="2" id="KW-1185">Reference proteome</keyword>
<evidence type="ECO:0000313" key="1">
    <source>
        <dbReference type="EMBL" id="RPA60081.1"/>
    </source>
</evidence>
<reference evidence="1 2" key="1">
    <citation type="submission" date="2018-11" db="EMBL/GenBank/DDBJ databases">
        <title>Draft genome sequence of Gordonia sp. RS15-1S isolated from rice stems.</title>
        <authorList>
            <person name="Muangham S."/>
        </authorList>
    </citation>
    <scope>NUCLEOTIDE SEQUENCE [LARGE SCALE GENOMIC DNA]</scope>
    <source>
        <strain evidence="1 2">RS15-1S</strain>
    </source>
</reference>
<organism evidence="1 2">
    <name type="scientific">Gordonia oryzae</name>
    <dbReference type="NCBI Taxonomy" id="2487349"/>
    <lineage>
        <taxon>Bacteria</taxon>
        <taxon>Bacillati</taxon>
        <taxon>Actinomycetota</taxon>
        <taxon>Actinomycetes</taxon>
        <taxon>Mycobacteriales</taxon>
        <taxon>Gordoniaceae</taxon>
        <taxon>Gordonia</taxon>
    </lineage>
</organism>
<proteinExistence type="predicted"/>
<dbReference type="OrthoDB" id="3681637at2"/>
<gene>
    <name evidence="1" type="ORF">EF294_11435</name>
</gene>
<name>A0A3N4GLW1_9ACTN</name>
<dbReference type="SUPFAM" id="SSF55961">
    <property type="entry name" value="Bet v1-like"/>
    <property type="match status" value="1"/>
</dbReference>
<dbReference type="AlphaFoldDB" id="A0A3N4GLW1"/>
<dbReference type="InterPro" id="IPR019587">
    <property type="entry name" value="Polyketide_cyclase/dehydratase"/>
</dbReference>
<sequence length="145" mass="15704">MAKTSDSIDLELSPADTWTAASDLSRFDEWLVLHGGWRSPVPQPHELRKGLKVTSIVKVKGNPVRIDWVVDKYVEGSEVRLKGSGKGGIKVKLDLTVKPRSSGSTITFLIDLGGLPLMGPIGMATAKVVHGDLHASLRTFQQTFG</sequence>